<dbReference type="CDD" id="cd03228">
    <property type="entry name" value="ABCC_MRP_Like"/>
    <property type="match status" value="1"/>
</dbReference>
<keyword evidence="5 7" id="KW-1133">Transmembrane helix</keyword>
<accession>A0A4Y6UV39</accession>
<proteinExistence type="predicted"/>
<dbReference type="NCBIfam" id="TIGR02868">
    <property type="entry name" value="CydC"/>
    <property type="match status" value="1"/>
</dbReference>
<dbReference type="Proteomes" id="UP000316968">
    <property type="component" value="Chromosome"/>
</dbReference>
<feature type="transmembrane region" description="Helical" evidence="7">
    <location>
        <begin position="246"/>
        <end position="267"/>
    </location>
</feature>
<dbReference type="InterPro" id="IPR011527">
    <property type="entry name" value="ABC1_TM_dom"/>
</dbReference>
<feature type="transmembrane region" description="Helical" evidence="7">
    <location>
        <begin position="50"/>
        <end position="68"/>
    </location>
</feature>
<evidence type="ECO:0000256" key="2">
    <source>
        <dbReference type="ARBA" id="ARBA00022692"/>
    </source>
</evidence>
<comment type="subcellular location">
    <subcellularLocation>
        <location evidence="1">Cell membrane</location>
        <topology evidence="1">Multi-pass membrane protein</topology>
    </subcellularLocation>
</comment>
<dbReference type="GO" id="GO:0005886">
    <property type="term" value="C:plasma membrane"/>
    <property type="evidence" value="ECO:0007669"/>
    <property type="project" value="UniProtKB-SubCell"/>
</dbReference>
<keyword evidence="4" id="KW-0067">ATP-binding</keyword>
<dbReference type="Gene3D" id="3.40.50.300">
    <property type="entry name" value="P-loop containing nucleotide triphosphate hydrolases"/>
    <property type="match status" value="1"/>
</dbReference>
<dbReference type="InterPro" id="IPR039421">
    <property type="entry name" value="Type_1_exporter"/>
</dbReference>
<feature type="transmembrane region" description="Helical" evidence="7">
    <location>
        <begin position="20"/>
        <end position="44"/>
    </location>
</feature>
<protein>
    <submittedName>
        <fullName evidence="10">Thiol reductant ABC exporter subunit CydC</fullName>
    </submittedName>
</protein>
<keyword evidence="6 7" id="KW-0472">Membrane</keyword>
<reference evidence="10 11" key="1">
    <citation type="submission" date="2019-06" db="EMBL/GenBank/DDBJ databases">
        <title>Saccharibacillus brassicae sp. nov., an endophytic bacterium isolated from Chinese cabbage seeds (Brassica pekinensis).</title>
        <authorList>
            <person name="Jiang L."/>
            <person name="Lee J."/>
            <person name="Kim S.W."/>
        </authorList>
    </citation>
    <scope>NUCLEOTIDE SEQUENCE [LARGE SCALE GENOMIC DNA]</scope>
    <source>
        <strain evidence="11">KCTC 43072 / ATSA2</strain>
    </source>
</reference>
<evidence type="ECO:0000256" key="7">
    <source>
        <dbReference type="SAM" id="Phobius"/>
    </source>
</evidence>
<evidence type="ECO:0000259" key="9">
    <source>
        <dbReference type="PROSITE" id="PS50929"/>
    </source>
</evidence>
<dbReference type="EMBL" id="CP041217">
    <property type="protein sequence ID" value="QDH20438.1"/>
    <property type="molecule type" value="Genomic_DNA"/>
</dbReference>
<dbReference type="Pfam" id="PF00664">
    <property type="entry name" value="ABC_membrane"/>
    <property type="match status" value="1"/>
</dbReference>
<evidence type="ECO:0000256" key="5">
    <source>
        <dbReference type="ARBA" id="ARBA00022989"/>
    </source>
</evidence>
<name>A0A4Y6UV39_SACBS</name>
<dbReference type="OrthoDB" id="9802264at2"/>
<gene>
    <name evidence="10" type="primary">cydC</name>
    <name evidence="10" type="ORF">FFV09_05930</name>
</gene>
<dbReference type="GO" id="GO:0005524">
    <property type="term" value="F:ATP binding"/>
    <property type="evidence" value="ECO:0007669"/>
    <property type="project" value="UniProtKB-KW"/>
</dbReference>
<dbReference type="Pfam" id="PF00005">
    <property type="entry name" value="ABC_tran"/>
    <property type="match status" value="1"/>
</dbReference>
<keyword evidence="3" id="KW-0547">Nucleotide-binding</keyword>
<evidence type="ECO:0000313" key="11">
    <source>
        <dbReference type="Proteomes" id="UP000316968"/>
    </source>
</evidence>
<dbReference type="PROSITE" id="PS50929">
    <property type="entry name" value="ABC_TM1F"/>
    <property type="match status" value="1"/>
</dbReference>
<sequence length="595" mass="64787">MTERSLFARAMLKERKDILLSILGGFLAGIAGVVLFSASGYLIAKTVFVPPLYTLILLTSLVKLLGLARAASRYGERLFSHRATFSLLSRLRTDFFARLVPLAPGILTRTRSGDLLARIVGDIESLQFYFLRVAYPPIIVVSVFLATMLFASFFSIWIALLLVLGMLLTAFAVPAFVRIGQRRTDGRVRRRRADLSAETTELLRGFVDLKVYGRLKQREQDLLAASGELTEAQQSDALHLLRGQSLHAFVTFFVSWGVLVLGAFLIADGQMAGVFLAMLIMASMTVFDESAAMATLPAYKRDSAFAARRLGETFADGEADGAAGANAIGEASAEGSSGAVPAAAHKRGAAVAVELDGVGFRYAEDWRPVLSGVTLRFDAGSKTAIIGPSGSGKTSILELILKLHAPTEGEISLNGAPLGDLDAEDLWREANVVLQAGHFFRGTIRDNLLLADESIGDDELRRVLAQVDLPDKRPEDPVLEKGENLSDGEKQRLAVARALLKNGRLWLLDEPTSALDYVTERRVIEALLDRAEGDTLIMVCHRLAGLERMDRIVVVDRGSVVESGTYAELMRSEGYFYAMKQIERQMIGSTDDLAG</sequence>
<dbReference type="GO" id="GO:0045454">
    <property type="term" value="P:cell redox homeostasis"/>
    <property type="evidence" value="ECO:0007669"/>
    <property type="project" value="InterPro"/>
</dbReference>
<dbReference type="GO" id="GO:0034775">
    <property type="term" value="P:glutathione transmembrane transport"/>
    <property type="evidence" value="ECO:0007669"/>
    <property type="project" value="InterPro"/>
</dbReference>
<dbReference type="GO" id="GO:0034040">
    <property type="term" value="F:ATPase-coupled lipid transmembrane transporter activity"/>
    <property type="evidence" value="ECO:0007669"/>
    <property type="project" value="TreeGrafter"/>
</dbReference>
<dbReference type="CDD" id="cd18585">
    <property type="entry name" value="ABC_6TM_CydC"/>
    <property type="match status" value="1"/>
</dbReference>
<feature type="transmembrane region" description="Helical" evidence="7">
    <location>
        <begin position="128"/>
        <end position="150"/>
    </location>
</feature>
<dbReference type="Gene3D" id="1.20.1560.10">
    <property type="entry name" value="ABC transporter type 1, transmembrane domain"/>
    <property type="match status" value="1"/>
</dbReference>
<feature type="domain" description="ABC transmembrane type-1" evidence="9">
    <location>
        <begin position="19"/>
        <end position="288"/>
    </location>
</feature>
<keyword evidence="11" id="KW-1185">Reference proteome</keyword>
<feature type="domain" description="ABC transporter" evidence="8">
    <location>
        <begin position="353"/>
        <end position="582"/>
    </location>
</feature>
<dbReference type="InterPro" id="IPR036640">
    <property type="entry name" value="ABC1_TM_sf"/>
</dbReference>
<dbReference type="KEGG" id="saca:FFV09_05930"/>
<organism evidence="10 11">
    <name type="scientific">Saccharibacillus brassicae</name>
    <dbReference type="NCBI Taxonomy" id="2583377"/>
    <lineage>
        <taxon>Bacteria</taxon>
        <taxon>Bacillati</taxon>
        <taxon>Bacillota</taxon>
        <taxon>Bacilli</taxon>
        <taxon>Bacillales</taxon>
        <taxon>Paenibacillaceae</taxon>
        <taxon>Saccharibacillus</taxon>
    </lineage>
</organism>
<dbReference type="PANTHER" id="PTHR24221:SF653">
    <property type="entry name" value="TRANSPORT ATP-BINDING PROTEIN CYDC"/>
    <property type="match status" value="1"/>
</dbReference>
<dbReference type="SUPFAM" id="SSF52540">
    <property type="entry name" value="P-loop containing nucleoside triphosphate hydrolases"/>
    <property type="match status" value="1"/>
</dbReference>
<dbReference type="SUPFAM" id="SSF90123">
    <property type="entry name" value="ABC transporter transmembrane region"/>
    <property type="match status" value="1"/>
</dbReference>
<dbReference type="PROSITE" id="PS50893">
    <property type="entry name" value="ABC_TRANSPORTER_2"/>
    <property type="match status" value="1"/>
</dbReference>
<dbReference type="PANTHER" id="PTHR24221">
    <property type="entry name" value="ATP-BINDING CASSETTE SUB-FAMILY B"/>
    <property type="match status" value="1"/>
</dbReference>
<dbReference type="SMART" id="SM00382">
    <property type="entry name" value="AAA"/>
    <property type="match status" value="1"/>
</dbReference>
<dbReference type="GO" id="GO:0140359">
    <property type="term" value="F:ABC-type transporter activity"/>
    <property type="evidence" value="ECO:0007669"/>
    <property type="project" value="InterPro"/>
</dbReference>
<dbReference type="AlphaFoldDB" id="A0A4Y6UV39"/>
<dbReference type="InterPro" id="IPR003439">
    <property type="entry name" value="ABC_transporter-like_ATP-bd"/>
</dbReference>
<dbReference type="InterPro" id="IPR014223">
    <property type="entry name" value="ABC_CydC/D"/>
</dbReference>
<dbReference type="InterPro" id="IPR027417">
    <property type="entry name" value="P-loop_NTPase"/>
</dbReference>
<evidence type="ECO:0000256" key="6">
    <source>
        <dbReference type="ARBA" id="ARBA00023136"/>
    </source>
</evidence>
<dbReference type="InterPro" id="IPR003593">
    <property type="entry name" value="AAA+_ATPase"/>
</dbReference>
<evidence type="ECO:0000313" key="10">
    <source>
        <dbReference type="EMBL" id="QDH20438.1"/>
    </source>
</evidence>
<evidence type="ECO:0000256" key="4">
    <source>
        <dbReference type="ARBA" id="ARBA00022840"/>
    </source>
</evidence>
<keyword evidence="2 7" id="KW-0812">Transmembrane</keyword>
<evidence type="ECO:0000259" key="8">
    <source>
        <dbReference type="PROSITE" id="PS50893"/>
    </source>
</evidence>
<dbReference type="RefSeq" id="WP_141446940.1">
    <property type="nucleotide sequence ID" value="NZ_CP041217.1"/>
</dbReference>
<dbReference type="GO" id="GO:0016887">
    <property type="term" value="F:ATP hydrolysis activity"/>
    <property type="evidence" value="ECO:0007669"/>
    <property type="project" value="InterPro"/>
</dbReference>
<feature type="transmembrane region" description="Helical" evidence="7">
    <location>
        <begin position="156"/>
        <end position="177"/>
    </location>
</feature>
<evidence type="ECO:0000256" key="1">
    <source>
        <dbReference type="ARBA" id="ARBA00004651"/>
    </source>
</evidence>
<evidence type="ECO:0000256" key="3">
    <source>
        <dbReference type="ARBA" id="ARBA00022741"/>
    </source>
</evidence>